<dbReference type="OrthoDB" id="100605at2"/>
<name>A0A5C6RVF0_9BACT</name>
<sequence length="381" mass="42847">MDKRTFIKTLGQGALGLAGSHWLLQSCSPGQGNTSSEAATPTKVWAWARPQQGWSAEDWKQTLARARVAGVNALLLEVYNGNQTFYEGGQLPMKEDLLAVVAPLCHELGMEFHAWMWTMPLNNPDMVEQHPDWYAVNGLGQPANTHPAYVDYYKFMCPCHPEVQAYVAGNVRSLARISEVDGVHLDYVRLPDVILAKGLQPKYGIVQDREYPEYDYSYSTYCREQFKAQSGIDPLTDLEDPSANEAWRQFRYDSVSNMVNQKLVPEAKAQNKMITAAVFPNWESVRQAWHTWNLDAFLPMLYHNFYEQDIGFIREHTQKALERLNHSKPVYSGLFVPAIAPEELTAAAGEGLEGGASGIALFDLTAMTESHWEQLAALKKS</sequence>
<keyword evidence="3" id="KW-0378">Hydrolase</keyword>
<dbReference type="PROSITE" id="PS51257">
    <property type="entry name" value="PROKAR_LIPOPROTEIN"/>
    <property type="match status" value="1"/>
</dbReference>
<dbReference type="EMBL" id="VOOR01000007">
    <property type="protein sequence ID" value="TXB66516.1"/>
    <property type="molecule type" value="Genomic_DNA"/>
</dbReference>
<reference evidence="3 4" key="1">
    <citation type="submission" date="2019-08" db="EMBL/GenBank/DDBJ databases">
        <title>Genome of Phaeodactylibacter luteus.</title>
        <authorList>
            <person name="Bowman J.P."/>
        </authorList>
    </citation>
    <scope>NUCLEOTIDE SEQUENCE [LARGE SCALE GENOMIC DNA]</scope>
    <source>
        <strain evidence="3 4">KCTC 42180</strain>
    </source>
</reference>
<protein>
    <submittedName>
        <fullName evidence="3">Family 10 glycosylhydrolase</fullName>
    </submittedName>
</protein>
<dbReference type="Proteomes" id="UP000321580">
    <property type="component" value="Unassembled WGS sequence"/>
</dbReference>
<dbReference type="GO" id="GO:0016787">
    <property type="term" value="F:hydrolase activity"/>
    <property type="evidence" value="ECO:0007669"/>
    <property type="project" value="UniProtKB-KW"/>
</dbReference>
<evidence type="ECO:0000313" key="4">
    <source>
        <dbReference type="Proteomes" id="UP000321580"/>
    </source>
</evidence>
<organism evidence="3 4">
    <name type="scientific">Phaeodactylibacter luteus</name>
    <dbReference type="NCBI Taxonomy" id="1564516"/>
    <lineage>
        <taxon>Bacteria</taxon>
        <taxon>Pseudomonadati</taxon>
        <taxon>Bacteroidota</taxon>
        <taxon>Saprospiria</taxon>
        <taxon>Saprospirales</taxon>
        <taxon>Haliscomenobacteraceae</taxon>
        <taxon>Phaeodactylibacter</taxon>
    </lineage>
</organism>
<dbReference type="AlphaFoldDB" id="A0A5C6RVF0"/>
<feature type="domain" description="Glycosyl hydrolase-like 10" evidence="2">
    <location>
        <begin position="94"/>
        <end position="186"/>
    </location>
</feature>
<keyword evidence="4" id="KW-1185">Reference proteome</keyword>
<dbReference type="InterPro" id="IPR052177">
    <property type="entry name" value="Divisome_Glycosyl_Hydrolase"/>
</dbReference>
<dbReference type="PANTHER" id="PTHR43405:SF1">
    <property type="entry name" value="GLYCOSYL HYDROLASE DIGH"/>
    <property type="match status" value="1"/>
</dbReference>
<keyword evidence="1" id="KW-0732">Signal</keyword>
<dbReference type="InterPro" id="IPR017853">
    <property type="entry name" value="GH"/>
</dbReference>
<evidence type="ECO:0000313" key="3">
    <source>
        <dbReference type="EMBL" id="TXB66516.1"/>
    </source>
</evidence>
<gene>
    <name evidence="3" type="ORF">FRY97_04830</name>
</gene>
<dbReference type="SUPFAM" id="SSF51445">
    <property type="entry name" value="(Trans)glycosidases"/>
    <property type="match status" value="1"/>
</dbReference>
<dbReference type="PANTHER" id="PTHR43405">
    <property type="entry name" value="GLYCOSYL HYDROLASE DIGH"/>
    <property type="match status" value="1"/>
</dbReference>
<dbReference type="InterPro" id="IPR003790">
    <property type="entry name" value="GHL10"/>
</dbReference>
<proteinExistence type="predicted"/>
<comment type="caution">
    <text evidence="3">The sequence shown here is derived from an EMBL/GenBank/DDBJ whole genome shotgun (WGS) entry which is preliminary data.</text>
</comment>
<dbReference type="Gene3D" id="3.20.20.80">
    <property type="entry name" value="Glycosidases"/>
    <property type="match status" value="1"/>
</dbReference>
<evidence type="ECO:0000259" key="2">
    <source>
        <dbReference type="Pfam" id="PF02638"/>
    </source>
</evidence>
<accession>A0A5C6RVF0</accession>
<evidence type="ECO:0000256" key="1">
    <source>
        <dbReference type="ARBA" id="ARBA00022729"/>
    </source>
</evidence>
<dbReference type="Pfam" id="PF02638">
    <property type="entry name" value="GHL10"/>
    <property type="match status" value="1"/>
</dbReference>
<dbReference type="RefSeq" id="WP_147166305.1">
    <property type="nucleotide sequence ID" value="NZ_VOOR01000007.1"/>
</dbReference>